<gene>
    <name evidence="2" type="ORF">ACH5RR_034258</name>
</gene>
<evidence type="ECO:0000313" key="2">
    <source>
        <dbReference type="EMBL" id="KAL3504417.1"/>
    </source>
</evidence>
<dbReference type="AlphaFoldDB" id="A0ABD2YAD1"/>
<proteinExistence type="predicted"/>
<organism evidence="2 3">
    <name type="scientific">Cinchona calisaya</name>
    <dbReference type="NCBI Taxonomy" id="153742"/>
    <lineage>
        <taxon>Eukaryota</taxon>
        <taxon>Viridiplantae</taxon>
        <taxon>Streptophyta</taxon>
        <taxon>Embryophyta</taxon>
        <taxon>Tracheophyta</taxon>
        <taxon>Spermatophyta</taxon>
        <taxon>Magnoliopsida</taxon>
        <taxon>eudicotyledons</taxon>
        <taxon>Gunneridae</taxon>
        <taxon>Pentapetalae</taxon>
        <taxon>asterids</taxon>
        <taxon>lamiids</taxon>
        <taxon>Gentianales</taxon>
        <taxon>Rubiaceae</taxon>
        <taxon>Cinchonoideae</taxon>
        <taxon>Cinchoneae</taxon>
        <taxon>Cinchona</taxon>
    </lineage>
</organism>
<comment type="caution">
    <text evidence="2">The sequence shown here is derived from an EMBL/GenBank/DDBJ whole genome shotgun (WGS) entry which is preliminary data.</text>
</comment>
<protein>
    <recommendedName>
        <fullName evidence="1">PB1-like domain-containing protein</fullName>
    </recommendedName>
</protein>
<evidence type="ECO:0000313" key="3">
    <source>
        <dbReference type="Proteomes" id="UP001630127"/>
    </source>
</evidence>
<dbReference type="InterPro" id="IPR058594">
    <property type="entry name" value="PB1-like_dom_pln"/>
</dbReference>
<feature type="domain" description="PB1-like" evidence="1">
    <location>
        <begin position="2"/>
        <end position="91"/>
    </location>
</feature>
<dbReference type="Pfam" id="PF26130">
    <property type="entry name" value="PB1-like"/>
    <property type="match status" value="1"/>
</dbReference>
<name>A0ABD2YAD1_9GENT</name>
<sequence>MLTLEIHHGGQFLQNPDLTYVGGSVKIFDNIDPDYMTRFELFTILNNLTAINMQVSYRMANGEFALLNSDLAVMEMFGMFRDEPFIRIYIEEVAANDQNLGDIVNSDESNESYVMDSDESTEDDSDFEYFLDGDTLNDSCGIDDDGVVNDEVAHNINLEEYAAYVELIRDDYASFSKF</sequence>
<keyword evidence="3" id="KW-1185">Reference proteome</keyword>
<dbReference type="Proteomes" id="UP001630127">
    <property type="component" value="Unassembled WGS sequence"/>
</dbReference>
<accession>A0ABD2YAD1</accession>
<reference evidence="2 3" key="1">
    <citation type="submission" date="2024-11" db="EMBL/GenBank/DDBJ databases">
        <title>A near-complete genome assembly of Cinchona calisaya.</title>
        <authorList>
            <person name="Lian D.C."/>
            <person name="Zhao X.W."/>
            <person name="Wei L."/>
        </authorList>
    </citation>
    <scope>NUCLEOTIDE SEQUENCE [LARGE SCALE GENOMIC DNA]</scope>
    <source>
        <tissue evidence="2">Nenye</tissue>
    </source>
</reference>
<dbReference type="EMBL" id="JBJUIK010000014">
    <property type="protein sequence ID" value="KAL3504417.1"/>
    <property type="molecule type" value="Genomic_DNA"/>
</dbReference>
<evidence type="ECO:0000259" key="1">
    <source>
        <dbReference type="Pfam" id="PF26130"/>
    </source>
</evidence>